<dbReference type="AlphaFoldDB" id="A0A2K1Q941"/>
<name>A0A2K1Q941_9GAMM</name>
<proteinExistence type="predicted"/>
<sequence>MSANALSYPFLPLYPTISHERSLRSGGNHCQAAQWAKRNYFLGNKKIKVKNELNQQAYKKNKLMNSGKKIRAKIKTGKKRAIFIRCQAG</sequence>
<protein>
    <submittedName>
        <fullName evidence="1">Uncharacterized protein</fullName>
    </submittedName>
</protein>
<dbReference type="Proteomes" id="UP000236345">
    <property type="component" value="Unassembled WGS sequence"/>
</dbReference>
<reference evidence="2" key="1">
    <citation type="submission" date="2017-09" db="EMBL/GenBank/DDBJ databases">
        <authorList>
            <person name="Palmer M."/>
            <person name="Steenkamp E.T."/>
            <person name="Coetzee M.P."/>
            <person name="Avontuur J.R."/>
            <person name="Van Zyl E."/>
            <person name="Chan W.-Y."/>
            <person name="Blom J."/>
            <person name="Venter S.N."/>
        </authorList>
    </citation>
    <scope>NUCLEOTIDE SEQUENCE [LARGE SCALE GENOMIC DNA]</scope>
    <source>
        <strain evidence="2">QC88-366</strain>
    </source>
</reference>
<gene>
    <name evidence="1" type="ORF">COO59_11080</name>
</gene>
<keyword evidence="2" id="KW-1185">Reference proteome</keyword>
<evidence type="ECO:0000313" key="2">
    <source>
        <dbReference type="Proteomes" id="UP000236345"/>
    </source>
</evidence>
<dbReference type="EMBL" id="NWUO01000007">
    <property type="protein sequence ID" value="PNS11558.1"/>
    <property type="molecule type" value="Genomic_DNA"/>
</dbReference>
<accession>A0A2K1Q941</accession>
<evidence type="ECO:0000313" key="1">
    <source>
        <dbReference type="EMBL" id="PNS11558.1"/>
    </source>
</evidence>
<dbReference type="RefSeq" id="WP_103059857.1">
    <property type="nucleotide sequence ID" value="NZ_BSOF01000009.1"/>
</dbReference>
<organism evidence="1 2">
    <name type="scientific">Mixta theicola</name>
    <dbReference type="NCBI Taxonomy" id="1458355"/>
    <lineage>
        <taxon>Bacteria</taxon>
        <taxon>Pseudomonadati</taxon>
        <taxon>Pseudomonadota</taxon>
        <taxon>Gammaproteobacteria</taxon>
        <taxon>Enterobacterales</taxon>
        <taxon>Erwiniaceae</taxon>
        <taxon>Mixta</taxon>
    </lineage>
</organism>
<comment type="caution">
    <text evidence="1">The sequence shown here is derived from an EMBL/GenBank/DDBJ whole genome shotgun (WGS) entry which is preliminary data.</text>
</comment>